<name>A0A4C1VNM2_EUMVA</name>
<sequence length="169" mass="19136">MTSQTTLIASPSAAGRHMRVPTARDMRYGRRLVEVVSAWDVAGNRHGSVPFPLPGRRRLAAAGWSKELRWIGKYVSWPTDKMGGMRRLIVNRRAYALGCDPAMSKNRFDASFIYLEIVGSSKSLWRIELRTHQCASVAALQNLFCITCSLCSAFERRERRRETRMSSPS</sequence>
<accession>A0A4C1VNM2</accession>
<dbReference type="EMBL" id="BGZK01000375">
    <property type="protein sequence ID" value="GBP40012.1"/>
    <property type="molecule type" value="Genomic_DNA"/>
</dbReference>
<comment type="caution">
    <text evidence="1">The sequence shown here is derived from an EMBL/GenBank/DDBJ whole genome shotgun (WGS) entry which is preliminary data.</text>
</comment>
<dbReference type="Proteomes" id="UP000299102">
    <property type="component" value="Unassembled WGS sequence"/>
</dbReference>
<evidence type="ECO:0000313" key="1">
    <source>
        <dbReference type="EMBL" id="GBP40012.1"/>
    </source>
</evidence>
<gene>
    <name evidence="1" type="ORF">EVAR_19139_1</name>
</gene>
<reference evidence="1 2" key="1">
    <citation type="journal article" date="2019" name="Commun. Biol.">
        <title>The bagworm genome reveals a unique fibroin gene that provides high tensile strength.</title>
        <authorList>
            <person name="Kono N."/>
            <person name="Nakamura H."/>
            <person name="Ohtoshi R."/>
            <person name="Tomita M."/>
            <person name="Numata K."/>
            <person name="Arakawa K."/>
        </authorList>
    </citation>
    <scope>NUCLEOTIDE SEQUENCE [LARGE SCALE GENOMIC DNA]</scope>
</reference>
<keyword evidence="2" id="KW-1185">Reference proteome</keyword>
<protein>
    <submittedName>
        <fullName evidence="1">Uncharacterized protein</fullName>
    </submittedName>
</protein>
<proteinExistence type="predicted"/>
<dbReference type="AlphaFoldDB" id="A0A4C1VNM2"/>
<organism evidence="1 2">
    <name type="scientific">Eumeta variegata</name>
    <name type="common">Bagworm moth</name>
    <name type="synonym">Eumeta japonica</name>
    <dbReference type="NCBI Taxonomy" id="151549"/>
    <lineage>
        <taxon>Eukaryota</taxon>
        <taxon>Metazoa</taxon>
        <taxon>Ecdysozoa</taxon>
        <taxon>Arthropoda</taxon>
        <taxon>Hexapoda</taxon>
        <taxon>Insecta</taxon>
        <taxon>Pterygota</taxon>
        <taxon>Neoptera</taxon>
        <taxon>Endopterygota</taxon>
        <taxon>Lepidoptera</taxon>
        <taxon>Glossata</taxon>
        <taxon>Ditrysia</taxon>
        <taxon>Tineoidea</taxon>
        <taxon>Psychidae</taxon>
        <taxon>Oiketicinae</taxon>
        <taxon>Eumeta</taxon>
    </lineage>
</organism>
<evidence type="ECO:0000313" key="2">
    <source>
        <dbReference type="Proteomes" id="UP000299102"/>
    </source>
</evidence>